<dbReference type="SUPFAM" id="SSF69279">
    <property type="entry name" value="Phage tail proteins"/>
    <property type="match status" value="1"/>
</dbReference>
<accession>A0A316D8K3</accession>
<dbReference type="EMBL" id="QGGL01000010">
    <property type="protein sequence ID" value="PWK11529.1"/>
    <property type="molecule type" value="Genomic_DNA"/>
</dbReference>
<organism evidence="1 2">
    <name type="scientific">Tumebacillus permanentifrigoris</name>
    <dbReference type="NCBI Taxonomy" id="378543"/>
    <lineage>
        <taxon>Bacteria</taxon>
        <taxon>Bacillati</taxon>
        <taxon>Bacillota</taxon>
        <taxon>Bacilli</taxon>
        <taxon>Bacillales</taxon>
        <taxon>Alicyclobacillaceae</taxon>
        <taxon>Tumebacillus</taxon>
    </lineage>
</organism>
<evidence type="ECO:0008006" key="3">
    <source>
        <dbReference type="Google" id="ProtNLM"/>
    </source>
</evidence>
<dbReference type="OrthoDB" id="2641038at2"/>
<keyword evidence="2" id="KW-1185">Reference proteome</keyword>
<gene>
    <name evidence="1" type="ORF">C7459_11058</name>
</gene>
<comment type="caution">
    <text evidence="1">The sequence shown here is derived from an EMBL/GenBank/DDBJ whole genome shotgun (WGS) entry which is preliminary data.</text>
</comment>
<protein>
    <recommendedName>
        <fullName evidence="3">Phage protein D</fullName>
    </recommendedName>
</protein>
<dbReference type="AlphaFoldDB" id="A0A316D8K3"/>
<reference evidence="1 2" key="1">
    <citation type="submission" date="2018-05" db="EMBL/GenBank/DDBJ databases">
        <title>Genomic Encyclopedia of Type Strains, Phase IV (KMG-IV): sequencing the most valuable type-strain genomes for metagenomic binning, comparative biology and taxonomic classification.</title>
        <authorList>
            <person name="Goeker M."/>
        </authorList>
    </citation>
    <scope>NUCLEOTIDE SEQUENCE [LARGE SCALE GENOMIC DNA]</scope>
    <source>
        <strain evidence="1 2">DSM 18773</strain>
    </source>
</reference>
<dbReference type="RefSeq" id="WP_109689669.1">
    <property type="nucleotide sequence ID" value="NZ_QGGL01000010.1"/>
</dbReference>
<sequence length="368" mass="40818">MAEVKFDEKTYSFDDLDDTFHDFKAPEIEVTSNGKNIVKEGAAISSLRVTTSTSPEANNFTFTVTNAYDWVSRDFKWVKEFFPLGTSVNISIGYGGTREPVFTGLITAISYDYPSEGNPTLTISGMDYSYQMMKGKGTAAKNIWTDQKHSDIVSEIAKSYSLTATVDATAEPMKVDREGLDDYQLLVRLAKENQYELFVIGKKLYFRKPGKSTTPVLTLEYGKNLHSFTASTDIATQVGQFIVRGYDNKENKWIEAKSEAIKPFGEGSTTGPDLIHSVTKNKIHYEYTNYAKPKQLEERANAMAREAAMRLITGSGESIGIPYLIAGRFIKLKGLGPRFSGLLYLTQVSHLINSSGYLTSFTVGGNAL</sequence>
<evidence type="ECO:0000313" key="2">
    <source>
        <dbReference type="Proteomes" id="UP000245634"/>
    </source>
</evidence>
<dbReference type="Proteomes" id="UP000245634">
    <property type="component" value="Unassembled WGS sequence"/>
</dbReference>
<dbReference type="Gene3D" id="2.30.300.10">
    <property type="entry name" value="Baseplate protein-like domain - beta roll fold"/>
    <property type="match status" value="1"/>
</dbReference>
<evidence type="ECO:0000313" key="1">
    <source>
        <dbReference type="EMBL" id="PWK11529.1"/>
    </source>
</evidence>
<proteinExistence type="predicted"/>
<name>A0A316D8K3_9BACL</name>